<organism evidence="1 2">
    <name type="scientific">Flavobacterium piscisymbiosum</name>
    <dbReference type="NCBI Taxonomy" id="2893753"/>
    <lineage>
        <taxon>Bacteria</taxon>
        <taxon>Pseudomonadati</taxon>
        <taxon>Bacteroidota</taxon>
        <taxon>Flavobacteriia</taxon>
        <taxon>Flavobacteriales</taxon>
        <taxon>Flavobacteriaceae</taxon>
        <taxon>Flavobacterium</taxon>
    </lineage>
</organism>
<protein>
    <submittedName>
        <fullName evidence="1">DUF4272 domain-containing protein</fullName>
    </submittedName>
</protein>
<dbReference type="Proteomes" id="UP001430679">
    <property type="component" value="Unassembled WGS sequence"/>
</dbReference>
<evidence type="ECO:0000313" key="1">
    <source>
        <dbReference type="EMBL" id="MCC9065463.1"/>
    </source>
</evidence>
<sequence>MPEYLITNRNNSMICTIYSHQSGFDNIKEIIVSHFPKGNVLIDKEEESDIIELEIIDGNSSQKIKILYRERAEPSYQIPEIDDSALTANLKGLYGFVYGLPTANEKVKELFLRKIETLNSEFTIIQEEGELANLKTIIANIANELDAILFVEPDAVISKSSGQHFLDKNLDLIIDTEGNCEIDALDVRINSVYFDADQNELTEDQLQRKENNEKILKEYDIKINRNLPCIESEAETTLRTPKEIAQRVSALAVVNLVAFSSISPEEATEYLQNYNLWDFTTENEKEFLTNPTDDKKANESWKCEGIWVLMWALNKIETLDFPDEFCDLENIDPDNYPVGQDKDPNIFIDSIVAIRSKSEILDANDLYYRFNWACVDERINGREIEGINPGIVYERQYALNWLINYMEQDWDFITCDT</sequence>
<dbReference type="RefSeq" id="WP_230039184.1">
    <property type="nucleotide sequence ID" value="NZ_JAJJMM010000001.1"/>
</dbReference>
<dbReference type="EMBL" id="JAJJMM010000001">
    <property type="protein sequence ID" value="MCC9065463.1"/>
    <property type="molecule type" value="Genomic_DNA"/>
</dbReference>
<dbReference type="InterPro" id="IPR025368">
    <property type="entry name" value="DUF4272"/>
</dbReference>
<comment type="caution">
    <text evidence="1">The sequence shown here is derived from an EMBL/GenBank/DDBJ whole genome shotgun (WGS) entry which is preliminary data.</text>
</comment>
<gene>
    <name evidence="1" type="ORF">LNP81_20870</name>
</gene>
<evidence type="ECO:0000313" key="2">
    <source>
        <dbReference type="Proteomes" id="UP001430679"/>
    </source>
</evidence>
<keyword evidence="2" id="KW-1185">Reference proteome</keyword>
<name>A0ABS8MJC0_9FLAO</name>
<dbReference type="Pfam" id="PF14094">
    <property type="entry name" value="DUF4272"/>
    <property type="match status" value="1"/>
</dbReference>
<reference evidence="1" key="1">
    <citation type="submission" date="2021-11" db="EMBL/GenBank/DDBJ databases">
        <title>Description of novel Flavobacterium species.</title>
        <authorList>
            <person name="Saticioglu I.B."/>
            <person name="Ay H."/>
            <person name="Altun S."/>
            <person name="Duman M."/>
        </authorList>
    </citation>
    <scope>NUCLEOTIDE SEQUENCE</scope>
    <source>
        <strain evidence="1">F-30</strain>
    </source>
</reference>
<proteinExistence type="predicted"/>
<accession>A0ABS8MJC0</accession>